<dbReference type="Proteomes" id="UP000682733">
    <property type="component" value="Unassembled WGS sequence"/>
</dbReference>
<dbReference type="EMBL" id="CAJOBA010075556">
    <property type="protein sequence ID" value="CAF4415720.1"/>
    <property type="molecule type" value="Genomic_DNA"/>
</dbReference>
<proteinExistence type="predicted"/>
<evidence type="ECO:0000256" key="1">
    <source>
        <dbReference type="SAM" id="Phobius"/>
    </source>
</evidence>
<evidence type="ECO:0000313" key="3">
    <source>
        <dbReference type="Proteomes" id="UP000682733"/>
    </source>
</evidence>
<feature type="transmembrane region" description="Helical" evidence="1">
    <location>
        <begin position="47"/>
        <end position="69"/>
    </location>
</feature>
<comment type="caution">
    <text evidence="2">The sequence shown here is derived from an EMBL/GenBank/DDBJ whole genome shotgun (WGS) entry which is preliminary data.</text>
</comment>
<evidence type="ECO:0000313" key="2">
    <source>
        <dbReference type="EMBL" id="CAF4415720.1"/>
    </source>
</evidence>
<keyword evidence="1" id="KW-0472">Membrane</keyword>
<sequence length="110" mass="12611">IRGKALKWIEDYLVNRSIQTVRDGHISRKRPVIKGGPQGSVLGPLLFLVYIDDLPLLMVLYLFITILTLRHVVIYNRKTAVTLPPLLLYSPIEEHEEVKYLGLTIEFDLA</sequence>
<feature type="non-terminal residue" evidence="2">
    <location>
        <position position="1"/>
    </location>
</feature>
<protein>
    <recommendedName>
        <fullName evidence="4">Reverse transcriptase domain-containing protein</fullName>
    </recommendedName>
</protein>
<keyword evidence="1" id="KW-0812">Transmembrane</keyword>
<evidence type="ECO:0008006" key="4">
    <source>
        <dbReference type="Google" id="ProtNLM"/>
    </source>
</evidence>
<organism evidence="2 3">
    <name type="scientific">Didymodactylos carnosus</name>
    <dbReference type="NCBI Taxonomy" id="1234261"/>
    <lineage>
        <taxon>Eukaryota</taxon>
        <taxon>Metazoa</taxon>
        <taxon>Spiralia</taxon>
        <taxon>Gnathifera</taxon>
        <taxon>Rotifera</taxon>
        <taxon>Eurotatoria</taxon>
        <taxon>Bdelloidea</taxon>
        <taxon>Philodinida</taxon>
        <taxon>Philodinidae</taxon>
        <taxon>Didymodactylos</taxon>
    </lineage>
</organism>
<name>A0A8S2VUF2_9BILA</name>
<gene>
    <name evidence="2" type="ORF">TMI583_LOCUS44211</name>
</gene>
<reference evidence="2" key="1">
    <citation type="submission" date="2021-02" db="EMBL/GenBank/DDBJ databases">
        <authorList>
            <person name="Nowell W R."/>
        </authorList>
    </citation>
    <scope>NUCLEOTIDE SEQUENCE</scope>
</reference>
<keyword evidence="1" id="KW-1133">Transmembrane helix</keyword>
<dbReference type="AlphaFoldDB" id="A0A8S2VUF2"/>
<accession>A0A8S2VUF2</accession>